<feature type="domain" description="CBS" evidence="13">
    <location>
        <begin position="373"/>
        <end position="430"/>
    </location>
</feature>
<evidence type="ECO:0000256" key="5">
    <source>
        <dbReference type="ARBA" id="ARBA00022694"/>
    </source>
</evidence>
<dbReference type="Gene3D" id="3.90.1640.10">
    <property type="entry name" value="inorganic pyrophosphatase (n-terminal core)"/>
    <property type="match status" value="1"/>
</dbReference>
<gene>
    <name evidence="14" type="ORF">C6Y45_01365</name>
</gene>
<dbReference type="CDD" id="cd05398">
    <property type="entry name" value="NT_ClassII-CCAase"/>
    <property type="match status" value="1"/>
</dbReference>
<comment type="caution">
    <text evidence="14">The sequence shown here is derived from an EMBL/GenBank/DDBJ whole genome shotgun (WGS) entry which is preliminary data.</text>
</comment>
<keyword evidence="4 12" id="KW-0808">Transferase</keyword>
<dbReference type="SUPFAM" id="SSF54631">
    <property type="entry name" value="CBS-domain pair"/>
    <property type="match status" value="1"/>
</dbReference>
<evidence type="ECO:0000256" key="1">
    <source>
        <dbReference type="ARBA" id="ARBA00001946"/>
    </source>
</evidence>
<dbReference type="EMBL" id="PZJJ01000001">
    <property type="protein sequence ID" value="PTL40583.1"/>
    <property type="molecule type" value="Genomic_DNA"/>
</dbReference>
<evidence type="ECO:0000256" key="6">
    <source>
        <dbReference type="ARBA" id="ARBA00022695"/>
    </source>
</evidence>
<dbReference type="Gene3D" id="3.30.460.10">
    <property type="entry name" value="Beta Polymerase, domain 2"/>
    <property type="match status" value="1"/>
</dbReference>
<sequence length="860" mass="97458">MQVILSHNNLDFDALASMIAAGKLFPDASAVLPSRTTSEVEHFITIYKNVFPFLRPNECSWEEVTEVILVDTSLIDRQLPEYLYSLPVHIYDHHTEQEPPMENIITYHCEGVGATITLLSEKLRAENFSVTPLEATVFALGLYSDTDSFTLPGTTPRDLQAGAYFLTEGANLKVVDQFREVPLTQSQQHLFQKLLEESDVHTVHGMEIMTSFLEQDEYTGHLAHITRKLLQISGLDGVIAVVRMGRKIFVTCRAQTEHIDFRPVVKKLGGGGHPQAASATLKDKQLHDVRGIIEETLPKAVLPALTARDIMTSPVRVIAPETAVETASKMLYRYGHSGFPVADSGRLAGIISRRDIDKALHHGLGHAPVKGFMQHDPFWITEDARLESIRTMMMDEQIGRLPVLKEGEMIGIVSRTDVIQAMHGFSVYDRPAEFSSPIKRQVAKTMEHSFPPVLLELLKQVQKKCDELDVKAFLIGGIVRDMFLNIPNEDLDIVVEGDAVTAGEKLVEEYGGKLRSHDIFRTATWSHPGGYKIDLTSARTEYYDFPAALPNVEPSTIKEDLYRRDFTVNTLAVSINRETYGELTDYFNGLKDIYAKRLKVLYNLSFVEDPTRILRALRFESRFGFRMEPQTKFLAEENMHLLGSVSYARLSDELSRLFLNSDPRIGTERLIAFSAGNALFKETAAHTLTSLRVRRLSRYETLFKKCGCSFPSSIWIGYWLQFLPPKLEAVQELPAYSLNKQDEKASLTWVQWLEENRLQEWNYTETASLHKIFVHIPVHIILPFATAFAPEKLLQKITRYLYRRETASDWLTGKDLIQAGYRPGPDFSKILFAADIKKLEYPETTKAELLDFVSDLSFSK</sequence>
<keyword evidence="3" id="KW-0820">tRNA-binding</keyword>
<dbReference type="InterPro" id="IPR038763">
    <property type="entry name" value="DHH_sf"/>
</dbReference>
<dbReference type="InterPro" id="IPR000644">
    <property type="entry name" value="CBS_dom"/>
</dbReference>
<evidence type="ECO:0000259" key="13">
    <source>
        <dbReference type="PROSITE" id="PS51371"/>
    </source>
</evidence>
<keyword evidence="8" id="KW-0547">Nucleotide-binding</keyword>
<dbReference type="SUPFAM" id="SSF81301">
    <property type="entry name" value="Nucleotidyltransferase"/>
    <property type="match status" value="1"/>
</dbReference>
<dbReference type="Pfam" id="PF01743">
    <property type="entry name" value="PolyA_pol"/>
    <property type="match status" value="1"/>
</dbReference>
<dbReference type="PANTHER" id="PTHR47788:SF1">
    <property type="entry name" value="A-ADDING TRNA NUCLEOTIDYLTRANSFERASE"/>
    <property type="match status" value="1"/>
</dbReference>
<dbReference type="InterPro" id="IPR003156">
    <property type="entry name" value="DHHA1_dom"/>
</dbReference>
<evidence type="ECO:0000313" key="15">
    <source>
        <dbReference type="Proteomes" id="UP000240509"/>
    </source>
</evidence>
<reference evidence="14 15" key="1">
    <citation type="submission" date="2018-03" db="EMBL/GenBank/DDBJ databases">
        <title>Alkalicoccus saliphilus sp. nov., isolated from a mineral pool.</title>
        <authorList>
            <person name="Zhao B."/>
        </authorList>
    </citation>
    <scope>NUCLEOTIDE SEQUENCE [LARGE SCALE GENOMIC DNA]</scope>
    <source>
        <strain evidence="14 15">6AG</strain>
    </source>
</reference>
<dbReference type="SUPFAM" id="SSF64182">
    <property type="entry name" value="DHH phosphoesterases"/>
    <property type="match status" value="1"/>
</dbReference>
<evidence type="ECO:0000256" key="10">
    <source>
        <dbReference type="ARBA" id="ARBA00022884"/>
    </source>
</evidence>
<name>A0A2T4UB18_9BACI</name>
<evidence type="ECO:0000256" key="4">
    <source>
        <dbReference type="ARBA" id="ARBA00022679"/>
    </source>
</evidence>
<keyword evidence="11" id="KW-0129">CBS domain</keyword>
<keyword evidence="10 12" id="KW-0694">RNA-binding</keyword>
<dbReference type="Gene3D" id="1.10.3090.10">
    <property type="entry name" value="cca-adding enzyme, domain 2"/>
    <property type="match status" value="1"/>
</dbReference>
<dbReference type="Proteomes" id="UP000240509">
    <property type="component" value="Unassembled WGS sequence"/>
</dbReference>
<organism evidence="14 15">
    <name type="scientific">Alkalicoccus saliphilus</name>
    <dbReference type="NCBI Taxonomy" id="200989"/>
    <lineage>
        <taxon>Bacteria</taxon>
        <taxon>Bacillati</taxon>
        <taxon>Bacillota</taxon>
        <taxon>Bacilli</taxon>
        <taxon>Bacillales</taxon>
        <taxon>Bacillaceae</taxon>
        <taxon>Alkalicoccus</taxon>
    </lineage>
</organism>
<keyword evidence="5" id="KW-0819">tRNA processing</keyword>
<feature type="domain" description="CBS" evidence="13">
    <location>
        <begin position="311"/>
        <end position="369"/>
    </location>
</feature>
<evidence type="ECO:0000313" key="14">
    <source>
        <dbReference type="EMBL" id="PTL40583.1"/>
    </source>
</evidence>
<dbReference type="InterPro" id="IPR032828">
    <property type="entry name" value="PolyA_RNA-bd"/>
</dbReference>
<dbReference type="Pfam" id="PF02272">
    <property type="entry name" value="DHHA1"/>
    <property type="match status" value="1"/>
</dbReference>
<dbReference type="PROSITE" id="PS51371">
    <property type="entry name" value="CBS"/>
    <property type="match status" value="2"/>
</dbReference>
<dbReference type="SMART" id="SM00116">
    <property type="entry name" value="CBS"/>
    <property type="match status" value="2"/>
</dbReference>
<evidence type="ECO:0000256" key="8">
    <source>
        <dbReference type="ARBA" id="ARBA00022741"/>
    </source>
</evidence>
<dbReference type="Pfam" id="PF00571">
    <property type="entry name" value="CBS"/>
    <property type="match status" value="2"/>
</dbReference>
<dbReference type="OrthoDB" id="9805698at2"/>
<dbReference type="AlphaFoldDB" id="A0A2T4UB18"/>
<dbReference type="GO" id="GO:0008033">
    <property type="term" value="P:tRNA processing"/>
    <property type="evidence" value="ECO:0007669"/>
    <property type="project" value="UniProtKB-KW"/>
</dbReference>
<evidence type="ECO:0000256" key="11">
    <source>
        <dbReference type="PROSITE-ProRule" id="PRU00703"/>
    </source>
</evidence>
<evidence type="ECO:0000256" key="9">
    <source>
        <dbReference type="ARBA" id="ARBA00022842"/>
    </source>
</evidence>
<dbReference type="InterPro" id="IPR052390">
    <property type="entry name" value="tRNA_nt/polyA_polymerase"/>
</dbReference>
<dbReference type="Pfam" id="PF12627">
    <property type="entry name" value="PolyA_pol_RNAbd"/>
    <property type="match status" value="1"/>
</dbReference>
<dbReference type="Pfam" id="PF01368">
    <property type="entry name" value="DHH"/>
    <property type="match status" value="1"/>
</dbReference>
<dbReference type="InterPro" id="IPR043519">
    <property type="entry name" value="NT_sf"/>
</dbReference>
<dbReference type="PANTHER" id="PTHR47788">
    <property type="entry name" value="POLYA POLYMERASE"/>
    <property type="match status" value="1"/>
</dbReference>
<dbReference type="InterPro" id="IPR046342">
    <property type="entry name" value="CBS_dom_sf"/>
</dbReference>
<evidence type="ECO:0000256" key="2">
    <source>
        <dbReference type="ARBA" id="ARBA00007265"/>
    </source>
</evidence>
<comment type="similarity">
    <text evidence="2 12">Belongs to the tRNA nucleotidyltransferase/poly(A) polymerase family.</text>
</comment>
<dbReference type="CDD" id="cd04595">
    <property type="entry name" value="CBS_pair_DHH_polyA_Pol_assoc"/>
    <property type="match status" value="1"/>
</dbReference>
<dbReference type="SUPFAM" id="SSF81891">
    <property type="entry name" value="Poly A polymerase C-terminal region-like"/>
    <property type="match status" value="1"/>
</dbReference>
<dbReference type="RefSeq" id="WP_107583212.1">
    <property type="nucleotide sequence ID" value="NZ_PZJJ01000001.1"/>
</dbReference>
<dbReference type="Gene3D" id="3.10.310.30">
    <property type="match status" value="1"/>
</dbReference>
<proteinExistence type="inferred from homology"/>
<comment type="cofactor">
    <cofactor evidence="1">
        <name>Mg(2+)</name>
        <dbReference type="ChEBI" id="CHEBI:18420"/>
    </cofactor>
</comment>
<evidence type="ECO:0000256" key="3">
    <source>
        <dbReference type="ARBA" id="ARBA00022555"/>
    </source>
</evidence>
<keyword evidence="9" id="KW-0460">Magnesium</keyword>
<keyword evidence="6" id="KW-0548">Nucleotidyltransferase</keyword>
<evidence type="ECO:0000256" key="12">
    <source>
        <dbReference type="RuleBase" id="RU003953"/>
    </source>
</evidence>
<dbReference type="GO" id="GO:0046872">
    <property type="term" value="F:metal ion binding"/>
    <property type="evidence" value="ECO:0007669"/>
    <property type="project" value="UniProtKB-KW"/>
</dbReference>
<dbReference type="GO" id="GO:0016779">
    <property type="term" value="F:nucleotidyltransferase activity"/>
    <property type="evidence" value="ECO:0007669"/>
    <property type="project" value="UniProtKB-KW"/>
</dbReference>
<dbReference type="InterPro" id="IPR002646">
    <property type="entry name" value="PolA_pol_head_dom"/>
</dbReference>
<dbReference type="GO" id="GO:0000049">
    <property type="term" value="F:tRNA binding"/>
    <property type="evidence" value="ECO:0007669"/>
    <property type="project" value="UniProtKB-KW"/>
</dbReference>
<accession>A0A2T4UB18</accession>
<keyword evidence="7" id="KW-0479">Metal-binding</keyword>
<keyword evidence="15" id="KW-1185">Reference proteome</keyword>
<protein>
    <recommendedName>
        <fullName evidence="13">CBS domain-containing protein</fullName>
    </recommendedName>
</protein>
<dbReference type="InterPro" id="IPR001667">
    <property type="entry name" value="DDH_dom"/>
</dbReference>
<evidence type="ECO:0000256" key="7">
    <source>
        <dbReference type="ARBA" id="ARBA00022723"/>
    </source>
</evidence>
<dbReference type="GO" id="GO:0000166">
    <property type="term" value="F:nucleotide binding"/>
    <property type="evidence" value="ECO:0007669"/>
    <property type="project" value="UniProtKB-KW"/>
</dbReference>
<dbReference type="Gene3D" id="3.10.580.10">
    <property type="entry name" value="CBS-domain"/>
    <property type="match status" value="1"/>
</dbReference>